<dbReference type="EMBL" id="SGPM01000162">
    <property type="protein sequence ID" value="THH28694.1"/>
    <property type="molecule type" value="Genomic_DNA"/>
</dbReference>
<evidence type="ECO:0008006" key="3">
    <source>
        <dbReference type="Google" id="ProtNLM"/>
    </source>
</evidence>
<comment type="caution">
    <text evidence="1">The sequence shown here is derived from an EMBL/GenBank/DDBJ whole genome shotgun (WGS) entry which is preliminary data.</text>
</comment>
<organism evidence="1 2">
    <name type="scientific">Antrodiella citrinella</name>
    <dbReference type="NCBI Taxonomy" id="2447956"/>
    <lineage>
        <taxon>Eukaryota</taxon>
        <taxon>Fungi</taxon>
        <taxon>Dikarya</taxon>
        <taxon>Basidiomycota</taxon>
        <taxon>Agaricomycotina</taxon>
        <taxon>Agaricomycetes</taxon>
        <taxon>Polyporales</taxon>
        <taxon>Steccherinaceae</taxon>
        <taxon>Antrodiella</taxon>
    </lineage>
</organism>
<name>A0A4S4MRB4_9APHY</name>
<evidence type="ECO:0000313" key="2">
    <source>
        <dbReference type="Proteomes" id="UP000308730"/>
    </source>
</evidence>
<protein>
    <recommendedName>
        <fullName evidence="3">Carbohydrate esterase family 16 protein</fullName>
    </recommendedName>
</protein>
<keyword evidence="2" id="KW-1185">Reference proteome</keyword>
<sequence>PLVDQVSQWVTYAADVIPRPAREALTVWWIGINDTGDGFSDSTEAAYPCGLQGTYLFINVSPGQREPAHVDNPSAQPLEEQVKLYNAKLTEHVQEFDAKHDRDLTILTFDSCTWLNGILDNASQYGFTNTTGYDDLFPFQLPILDRQEKYPICFVFTSSPTHDRNLTIYGPRSTLRGDGHPRHTHCRFCECTDPTFFWYNTGHPTERVHRLLAQVIEVQLLEASQR</sequence>
<dbReference type="Proteomes" id="UP000308730">
    <property type="component" value="Unassembled WGS sequence"/>
</dbReference>
<evidence type="ECO:0000313" key="1">
    <source>
        <dbReference type="EMBL" id="THH28694.1"/>
    </source>
</evidence>
<dbReference type="AlphaFoldDB" id="A0A4S4MRB4"/>
<reference evidence="1 2" key="1">
    <citation type="submission" date="2019-02" db="EMBL/GenBank/DDBJ databases">
        <title>Genome sequencing of the rare red list fungi Antrodiella citrinella (Flaviporus citrinellus).</title>
        <authorList>
            <person name="Buettner E."/>
            <person name="Kellner H."/>
        </authorList>
    </citation>
    <scope>NUCLEOTIDE SEQUENCE [LARGE SCALE GENOMIC DNA]</scope>
    <source>
        <strain evidence="1 2">DSM 108506</strain>
    </source>
</reference>
<dbReference type="OrthoDB" id="1600564at2759"/>
<dbReference type="Gene3D" id="3.40.50.1110">
    <property type="entry name" value="SGNH hydrolase"/>
    <property type="match status" value="1"/>
</dbReference>
<accession>A0A4S4MRB4</accession>
<proteinExistence type="predicted"/>
<dbReference type="InterPro" id="IPR036514">
    <property type="entry name" value="SGNH_hydro_sf"/>
</dbReference>
<gene>
    <name evidence="1" type="ORF">EUX98_g5475</name>
</gene>
<feature type="non-terminal residue" evidence="1">
    <location>
        <position position="1"/>
    </location>
</feature>